<reference evidence="4" key="5">
    <citation type="submission" date="2015-06" db="UniProtKB">
        <authorList>
            <consortium name="EnsemblFungi"/>
        </authorList>
    </citation>
    <scope>IDENTIFICATION</scope>
    <source>
        <strain evidence="4">ATCC 64411</strain>
    </source>
</reference>
<proteinExistence type="predicted"/>
<feature type="region of interest" description="Disordered" evidence="1">
    <location>
        <begin position="153"/>
        <end position="195"/>
    </location>
</feature>
<dbReference type="EMBL" id="GL876967">
    <property type="protein sequence ID" value="KLU84227.1"/>
    <property type="molecule type" value="Genomic_DNA"/>
</dbReference>
<dbReference type="OrthoDB" id="2253354at2759"/>
<dbReference type="eggNOG" id="ENOG502S7FQ">
    <property type="taxonomic scope" value="Eukaryota"/>
</dbReference>
<keyword evidence="2" id="KW-0472">Membrane</keyword>
<evidence type="ECO:0000313" key="3">
    <source>
        <dbReference type="EMBL" id="KLU84227.1"/>
    </source>
</evidence>
<dbReference type="InterPro" id="IPR035213">
    <property type="entry name" value="DUF5321"/>
</dbReference>
<keyword evidence="2" id="KW-1133">Transmembrane helix</keyword>
<reference evidence="3" key="1">
    <citation type="submission" date="2010-05" db="EMBL/GenBank/DDBJ databases">
        <title>The Genome Sequence of Magnaporthe poae strain ATCC 64411.</title>
        <authorList>
            <consortium name="The Broad Institute Genome Sequencing Platform"/>
            <consortium name="Broad Institute Genome Sequencing Center for Infectious Disease"/>
            <person name="Ma L.-J."/>
            <person name="Dead R."/>
            <person name="Young S."/>
            <person name="Zeng Q."/>
            <person name="Koehrsen M."/>
            <person name="Alvarado L."/>
            <person name="Berlin A."/>
            <person name="Chapman S.B."/>
            <person name="Chen Z."/>
            <person name="Freedman E."/>
            <person name="Gellesch M."/>
            <person name="Goldberg J."/>
            <person name="Griggs A."/>
            <person name="Gujja S."/>
            <person name="Heilman E.R."/>
            <person name="Heiman D."/>
            <person name="Hepburn T."/>
            <person name="Howarth C."/>
            <person name="Jen D."/>
            <person name="Larson L."/>
            <person name="Mehta T."/>
            <person name="Neiman D."/>
            <person name="Pearson M."/>
            <person name="Roberts A."/>
            <person name="Saif S."/>
            <person name="Shea T."/>
            <person name="Shenoy N."/>
            <person name="Sisk P."/>
            <person name="Stolte C."/>
            <person name="Sykes S."/>
            <person name="Walk T."/>
            <person name="White J."/>
            <person name="Yandava C."/>
            <person name="Haas B."/>
            <person name="Nusbaum C."/>
            <person name="Birren B."/>
        </authorList>
    </citation>
    <scope>NUCLEOTIDE SEQUENCE</scope>
    <source>
        <strain evidence="3">ATCC 64411</strain>
    </source>
</reference>
<evidence type="ECO:0000313" key="4">
    <source>
        <dbReference type="EnsemblFungi" id="MAPG_03272T0"/>
    </source>
</evidence>
<evidence type="ECO:0000313" key="5">
    <source>
        <dbReference type="Proteomes" id="UP000011715"/>
    </source>
</evidence>
<evidence type="ECO:0000256" key="1">
    <source>
        <dbReference type="SAM" id="MobiDB-lite"/>
    </source>
</evidence>
<organism evidence="4 5">
    <name type="scientific">Magnaporthiopsis poae (strain ATCC 64411 / 73-15)</name>
    <name type="common">Kentucky bluegrass fungus</name>
    <name type="synonym">Magnaporthe poae</name>
    <dbReference type="NCBI Taxonomy" id="644358"/>
    <lineage>
        <taxon>Eukaryota</taxon>
        <taxon>Fungi</taxon>
        <taxon>Dikarya</taxon>
        <taxon>Ascomycota</taxon>
        <taxon>Pezizomycotina</taxon>
        <taxon>Sordariomycetes</taxon>
        <taxon>Sordariomycetidae</taxon>
        <taxon>Magnaporthales</taxon>
        <taxon>Magnaporthaceae</taxon>
        <taxon>Magnaporthiopsis</taxon>
    </lineage>
</organism>
<reference evidence="5" key="2">
    <citation type="submission" date="2010-05" db="EMBL/GenBank/DDBJ databases">
        <title>The genome sequence of Magnaporthe poae strain ATCC 64411.</title>
        <authorList>
            <person name="Ma L.-J."/>
            <person name="Dead R."/>
            <person name="Young S."/>
            <person name="Zeng Q."/>
            <person name="Koehrsen M."/>
            <person name="Alvarado L."/>
            <person name="Berlin A."/>
            <person name="Chapman S.B."/>
            <person name="Chen Z."/>
            <person name="Freedman E."/>
            <person name="Gellesch M."/>
            <person name="Goldberg J."/>
            <person name="Griggs A."/>
            <person name="Gujja S."/>
            <person name="Heilman E.R."/>
            <person name="Heiman D."/>
            <person name="Hepburn T."/>
            <person name="Howarth C."/>
            <person name="Jen D."/>
            <person name="Larson L."/>
            <person name="Mehta T."/>
            <person name="Neiman D."/>
            <person name="Pearson M."/>
            <person name="Roberts A."/>
            <person name="Saif S."/>
            <person name="Shea T."/>
            <person name="Shenoy N."/>
            <person name="Sisk P."/>
            <person name="Stolte C."/>
            <person name="Sykes S."/>
            <person name="Walk T."/>
            <person name="White J."/>
            <person name="Yandava C."/>
            <person name="Haas B."/>
            <person name="Nusbaum C."/>
            <person name="Birren B."/>
        </authorList>
    </citation>
    <scope>NUCLEOTIDE SEQUENCE [LARGE SCALE GENOMIC DNA]</scope>
    <source>
        <strain evidence="5">ATCC 64411 / 73-15</strain>
    </source>
</reference>
<dbReference type="EMBL" id="ADBL01000789">
    <property type="status" value="NOT_ANNOTATED_CDS"/>
    <property type="molecule type" value="Genomic_DNA"/>
</dbReference>
<dbReference type="Pfam" id="PF17254">
    <property type="entry name" value="DUF5321"/>
    <property type="match status" value="1"/>
</dbReference>
<name>A0A0C4DTK3_MAGP6</name>
<keyword evidence="5" id="KW-1185">Reference proteome</keyword>
<reference evidence="4" key="4">
    <citation type="journal article" date="2015" name="G3 (Bethesda)">
        <title>Genome sequences of three phytopathogenic species of the Magnaporthaceae family of fungi.</title>
        <authorList>
            <person name="Okagaki L.H."/>
            <person name="Nunes C.C."/>
            <person name="Sailsbery J."/>
            <person name="Clay B."/>
            <person name="Brown D."/>
            <person name="John T."/>
            <person name="Oh Y."/>
            <person name="Young N."/>
            <person name="Fitzgerald M."/>
            <person name="Haas B.J."/>
            <person name="Zeng Q."/>
            <person name="Young S."/>
            <person name="Adiconis X."/>
            <person name="Fan L."/>
            <person name="Levin J.Z."/>
            <person name="Mitchell T.K."/>
            <person name="Okubara P.A."/>
            <person name="Farman M.L."/>
            <person name="Kohn L.M."/>
            <person name="Birren B."/>
            <person name="Ma L.-J."/>
            <person name="Dean R.A."/>
        </authorList>
    </citation>
    <scope>NUCLEOTIDE SEQUENCE</scope>
    <source>
        <strain evidence="4">ATCC 64411 / 73-15</strain>
    </source>
</reference>
<dbReference type="Proteomes" id="UP000011715">
    <property type="component" value="Unassembled WGS sequence"/>
</dbReference>
<dbReference type="AlphaFoldDB" id="A0A0C4DTK3"/>
<keyword evidence="2" id="KW-0812">Transmembrane</keyword>
<dbReference type="OMA" id="KEHEWED"/>
<protein>
    <submittedName>
        <fullName evidence="3 4">Uncharacterized protein</fullName>
    </submittedName>
</protein>
<gene>
    <name evidence="3" type="ORF">MAPG_03272</name>
</gene>
<dbReference type="VEuPathDB" id="FungiDB:MAPG_03272"/>
<evidence type="ECO:0000256" key="2">
    <source>
        <dbReference type="SAM" id="Phobius"/>
    </source>
</evidence>
<sequence length="195" mass="21323">MASFRMPKRLPVPSLAPKTSVPFRLPASLRCASNTSNARFANSTPSITQTSFWKSLIPKPFRGDGSPKAAKPKSRDWNPATFYIVIFLLIGSMSIQMISLRKNFDKFMRQSEVRIGLLREIVGKLHKGEAVDVEATLGSGDAESEAEWEQVIRDLEKNASPGLAGTPEGQETAPEAQNTTGAPTKPRAPATSEFY</sequence>
<feature type="transmembrane region" description="Helical" evidence="2">
    <location>
        <begin position="80"/>
        <end position="100"/>
    </location>
</feature>
<reference evidence="3" key="3">
    <citation type="submission" date="2011-03" db="EMBL/GenBank/DDBJ databases">
        <title>Annotation of Magnaporthe poae ATCC 64411.</title>
        <authorList>
            <person name="Ma L.-J."/>
            <person name="Dead R."/>
            <person name="Young S.K."/>
            <person name="Zeng Q."/>
            <person name="Gargeya S."/>
            <person name="Fitzgerald M."/>
            <person name="Haas B."/>
            <person name="Abouelleil A."/>
            <person name="Alvarado L."/>
            <person name="Arachchi H.M."/>
            <person name="Berlin A."/>
            <person name="Brown A."/>
            <person name="Chapman S.B."/>
            <person name="Chen Z."/>
            <person name="Dunbar C."/>
            <person name="Freedman E."/>
            <person name="Gearin G."/>
            <person name="Gellesch M."/>
            <person name="Goldberg J."/>
            <person name="Griggs A."/>
            <person name="Gujja S."/>
            <person name="Heiman D."/>
            <person name="Howarth C."/>
            <person name="Larson L."/>
            <person name="Lui A."/>
            <person name="MacDonald P.J.P."/>
            <person name="Mehta T."/>
            <person name="Montmayeur A."/>
            <person name="Murphy C."/>
            <person name="Neiman D."/>
            <person name="Pearson M."/>
            <person name="Priest M."/>
            <person name="Roberts A."/>
            <person name="Saif S."/>
            <person name="Shea T."/>
            <person name="Shenoy N."/>
            <person name="Sisk P."/>
            <person name="Stolte C."/>
            <person name="Sykes S."/>
            <person name="Yandava C."/>
            <person name="Wortman J."/>
            <person name="Nusbaum C."/>
            <person name="Birren B."/>
        </authorList>
    </citation>
    <scope>NUCLEOTIDE SEQUENCE</scope>
    <source>
        <strain evidence="3">ATCC 64411</strain>
    </source>
</reference>
<dbReference type="EnsemblFungi" id="MAPG_03272T0">
    <property type="protein sequence ID" value="MAPG_03272T0"/>
    <property type="gene ID" value="MAPG_03272"/>
</dbReference>
<accession>A0A0C4DTK3</accession>